<dbReference type="Gene3D" id="3.20.20.450">
    <property type="entry name" value="EAL domain"/>
    <property type="match status" value="1"/>
</dbReference>
<dbReference type="SUPFAM" id="SSF55785">
    <property type="entry name" value="PYP-like sensor domain (PAS domain)"/>
    <property type="match status" value="2"/>
</dbReference>
<dbReference type="InterPro" id="IPR035965">
    <property type="entry name" value="PAS-like_dom_sf"/>
</dbReference>
<proteinExistence type="predicted"/>
<evidence type="ECO:0000313" key="9">
    <source>
        <dbReference type="Proteomes" id="UP001169492"/>
    </source>
</evidence>
<feature type="domain" description="EAL" evidence="4">
    <location>
        <begin position="918"/>
        <end position="1168"/>
    </location>
</feature>
<gene>
    <name evidence="6" type="ORF">J6I90_04420</name>
    <name evidence="7" type="ORF">J6I92_00585</name>
</gene>
<dbReference type="AlphaFoldDB" id="A0AAW7QV31"/>
<evidence type="ECO:0000259" key="2">
    <source>
        <dbReference type="PROSITE" id="PS50112"/>
    </source>
</evidence>
<dbReference type="PROSITE" id="PS50112">
    <property type="entry name" value="PAS"/>
    <property type="match status" value="2"/>
</dbReference>
<evidence type="ECO:0000259" key="3">
    <source>
        <dbReference type="PROSITE" id="PS50113"/>
    </source>
</evidence>
<dbReference type="SMART" id="SM00091">
    <property type="entry name" value="PAS"/>
    <property type="match status" value="2"/>
</dbReference>
<dbReference type="EMBL" id="JAGGJB010000002">
    <property type="protein sequence ID" value="MDN7124115.1"/>
    <property type="molecule type" value="Genomic_DNA"/>
</dbReference>
<dbReference type="RefSeq" id="WP_301774231.1">
    <property type="nucleotide sequence ID" value="NZ_JAGGJB010000002.1"/>
</dbReference>
<accession>A0AAW7QV31</accession>
<feature type="transmembrane region" description="Helical" evidence="1">
    <location>
        <begin position="7"/>
        <end position="33"/>
    </location>
</feature>
<keyword evidence="1" id="KW-1133">Transmembrane helix</keyword>
<evidence type="ECO:0000259" key="5">
    <source>
        <dbReference type="PROSITE" id="PS50887"/>
    </source>
</evidence>
<dbReference type="SUPFAM" id="SSF55073">
    <property type="entry name" value="Nucleotide cyclase"/>
    <property type="match status" value="1"/>
</dbReference>
<dbReference type="PANTHER" id="PTHR44757:SF2">
    <property type="entry name" value="BIOFILM ARCHITECTURE MAINTENANCE PROTEIN MBAA"/>
    <property type="match status" value="1"/>
</dbReference>
<dbReference type="Pfam" id="PF13426">
    <property type="entry name" value="PAS_9"/>
    <property type="match status" value="1"/>
</dbReference>
<dbReference type="InterPro" id="IPR001633">
    <property type="entry name" value="EAL_dom"/>
</dbReference>
<dbReference type="Pfam" id="PF08448">
    <property type="entry name" value="PAS_4"/>
    <property type="match status" value="1"/>
</dbReference>
<dbReference type="PANTHER" id="PTHR44757">
    <property type="entry name" value="DIGUANYLATE CYCLASE DGCP"/>
    <property type="match status" value="1"/>
</dbReference>
<dbReference type="Proteomes" id="UP001169491">
    <property type="component" value="Unassembled WGS sequence"/>
</dbReference>
<organism evidence="6 9">
    <name type="scientific">Pseudidiomarina terrestris</name>
    <dbReference type="NCBI Taxonomy" id="2820060"/>
    <lineage>
        <taxon>Bacteria</taxon>
        <taxon>Pseudomonadati</taxon>
        <taxon>Pseudomonadota</taxon>
        <taxon>Gammaproteobacteria</taxon>
        <taxon>Alteromonadales</taxon>
        <taxon>Idiomarinaceae</taxon>
        <taxon>Pseudidiomarina</taxon>
    </lineage>
</organism>
<dbReference type="InterPro" id="IPR000014">
    <property type="entry name" value="PAS"/>
</dbReference>
<feature type="domain" description="PAC" evidence="3">
    <location>
        <begin position="566"/>
        <end position="617"/>
    </location>
</feature>
<dbReference type="NCBIfam" id="TIGR00229">
    <property type="entry name" value="sensory_box"/>
    <property type="match status" value="2"/>
</dbReference>
<feature type="transmembrane region" description="Helical" evidence="1">
    <location>
        <begin position="45"/>
        <end position="67"/>
    </location>
</feature>
<dbReference type="PROSITE" id="PS50887">
    <property type="entry name" value="GGDEF"/>
    <property type="match status" value="1"/>
</dbReference>
<feature type="domain" description="PAC" evidence="3">
    <location>
        <begin position="688"/>
        <end position="742"/>
    </location>
</feature>
<sequence length="1168" mass="130283">MIYRRSLALSLVNVTLYVTISATFLFGLLGLAVNLYEQPGSAFERVISTTSGVVAIAVAFALFGLAAKRRLIQIVFASVVVLAALHSLIVNLSIASIFYLDFLKDIDAHFYPPVALAFLLLGITLMLNPRERIQRRWMRTFASFLVVLALTAMGLHFADNGFAYLGPHPPVTSLASLNLLLIGVSLLLSSSSRVLLFRLNNNPAAWITFAFVAIICCVWFNLSLNHIKEIRAEAFATIEKVAKVRQQTIQVNIQVLSRLRERWQQLGVTPTADFAKFDVATYLRDIPHYLGIHLLDNRGISVWEQHRGGNDDYNEHLNHPQVQNWLASAPNSISMLVPRDEFRLGKRPLGLMLLPVGYEADRGYYLLVVFDLMQLVNPETRLLPNYLKVYVALDDDRVISFSEAKPPLLNELPIAEAQLHIPYGEPLQLSVSLYSFDELSSASNLRMLVATLGFLFCIAFLALAQQNKMLTNHSRRLNGVRAQLQHQQNQLLLNEQQYSSLFFFHPDAVFSLDRDGMVTSANQAVLDILLTDENQVLNAHYSAFILPADRADAEANFQRTLRGETCRYDLRGFASNGEVLHIHVTNLPIKINGEITGVFGIAKDITAQKEQDEQLHVLKRSVNVSTNGIVISDATDPSNPVIYVNDAFTRMTGYNANEIVGSSCDFLIGEDTDPEVVATVRKALVERTECKVRVLHYHKDGSSFWDELQLAPVADAAGTITHFVGVHQDVTERVSGEHQLAFQAEHDALTELLNRYAFERRLSGIIEQQQHDFQRGPHWVVLFIDLDGFKPINEAMGLAAGDQVLKQVADRLAANLTEVAFAARFGGDEFVIATKVDDLSAADALGQSLLEVISEPYPVRQQKVYLTASIGVAVHCGPSQQAVDLIQQADTAMSMAKRQGRNHLSFYQAQVAQKQRLDVNLRNQFQQAIDQERLELFYQPIVDLQSGKVVAAEALMRWQIHEGEFVPPAKFIPMAETTGQIIPASQWGFARACKDLQTMLAKQPDLQVCVNLSAVQFSRADFFEQIVATIKAHDLTNTQIELELTESVLMDDSEHAIALMNRFRQAGLSMAIDDFGTGFSSLSYLKKLPLDKLKIDRAFIQDIISKPSDEAIVRGILAVARQLNIEVVAEGIETKEQAVRLAELGCNYGQGFYFAKPMPLAEFMEFLA</sequence>
<dbReference type="SUPFAM" id="SSF141868">
    <property type="entry name" value="EAL domain-like"/>
    <property type="match status" value="1"/>
</dbReference>
<keyword evidence="1" id="KW-0812">Transmembrane</keyword>
<dbReference type="Gene3D" id="3.30.70.270">
    <property type="match status" value="1"/>
</dbReference>
<feature type="transmembrane region" description="Helical" evidence="1">
    <location>
        <begin position="74"/>
        <end position="98"/>
    </location>
</feature>
<comment type="caution">
    <text evidence="6">The sequence shown here is derived from an EMBL/GenBank/DDBJ whole genome shotgun (WGS) entry which is preliminary data.</text>
</comment>
<dbReference type="InterPro" id="IPR013656">
    <property type="entry name" value="PAS_4"/>
</dbReference>
<dbReference type="CDD" id="cd01948">
    <property type="entry name" value="EAL"/>
    <property type="match status" value="1"/>
</dbReference>
<evidence type="ECO:0000313" key="6">
    <source>
        <dbReference type="EMBL" id="MDN7124115.1"/>
    </source>
</evidence>
<evidence type="ECO:0000256" key="1">
    <source>
        <dbReference type="SAM" id="Phobius"/>
    </source>
</evidence>
<dbReference type="InterPro" id="IPR001610">
    <property type="entry name" value="PAC"/>
</dbReference>
<dbReference type="InterPro" id="IPR043128">
    <property type="entry name" value="Rev_trsase/Diguanyl_cyclase"/>
</dbReference>
<dbReference type="PROSITE" id="PS50883">
    <property type="entry name" value="EAL"/>
    <property type="match status" value="1"/>
</dbReference>
<dbReference type="Gene3D" id="3.30.450.20">
    <property type="entry name" value="PAS domain"/>
    <property type="match status" value="2"/>
</dbReference>
<feature type="transmembrane region" description="Helical" evidence="1">
    <location>
        <begin position="110"/>
        <end position="128"/>
    </location>
</feature>
<dbReference type="SMART" id="SM00267">
    <property type="entry name" value="GGDEF"/>
    <property type="match status" value="1"/>
</dbReference>
<dbReference type="Pfam" id="PF00990">
    <property type="entry name" value="GGDEF"/>
    <property type="match status" value="1"/>
</dbReference>
<keyword evidence="8" id="KW-1185">Reference proteome</keyword>
<dbReference type="InterPro" id="IPR000700">
    <property type="entry name" value="PAS-assoc_C"/>
</dbReference>
<feature type="domain" description="PAS" evidence="2">
    <location>
        <begin position="614"/>
        <end position="684"/>
    </location>
</feature>
<dbReference type="InterPro" id="IPR000160">
    <property type="entry name" value="GGDEF_dom"/>
</dbReference>
<dbReference type="NCBIfam" id="TIGR00254">
    <property type="entry name" value="GGDEF"/>
    <property type="match status" value="1"/>
</dbReference>
<feature type="domain" description="GGDEF" evidence="5">
    <location>
        <begin position="777"/>
        <end position="909"/>
    </location>
</feature>
<evidence type="ECO:0000313" key="8">
    <source>
        <dbReference type="Proteomes" id="UP001169491"/>
    </source>
</evidence>
<name>A0AAW7QV31_9GAMM</name>
<protein>
    <submittedName>
        <fullName evidence="6">EAL domain-containing protein</fullName>
    </submittedName>
</protein>
<dbReference type="PROSITE" id="PS50113">
    <property type="entry name" value="PAC"/>
    <property type="match status" value="2"/>
</dbReference>
<feature type="transmembrane region" description="Helical" evidence="1">
    <location>
        <begin position="178"/>
        <end position="197"/>
    </location>
</feature>
<feature type="transmembrane region" description="Helical" evidence="1">
    <location>
        <begin position="140"/>
        <end position="158"/>
    </location>
</feature>
<evidence type="ECO:0000259" key="4">
    <source>
        <dbReference type="PROSITE" id="PS50883"/>
    </source>
</evidence>
<dbReference type="CDD" id="cd00130">
    <property type="entry name" value="PAS"/>
    <property type="match status" value="2"/>
</dbReference>
<feature type="transmembrane region" description="Helical" evidence="1">
    <location>
        <begin position="204"/>
        <end position="222"/>
    </location>
</feature>
<dbReference type="CDD" id="cd01949">
    <property type="entry name" value="GGDEF"/>
    <property type="match status" value="1"/>
</dbReference>
<reference evidence="8 9" key="1">
    <citation type="submission" date="2021-03" db="EMBL/GenBank/DDBJ databases">
        <title>Pseudidiomarina terrestris, a new bacterium isolated from saline soil.</title>
        <authorList>
            <person name="Galisteo C."/>
            <person name="De La Haba R."/>
            <person name="Sanchez-Porro C."/>
            <person name="Ventosa A."/>
        </authorList>
    </citation>
    <scope>NUCLEOTIDE SEQUENCE [LARGE SCALE GENOMIC DNA]</scope>
    <source>
        <strain evidence="6 9">1APP75-32.1</strain>
        <strain evidence="8">1APR75-15</strain>
        <strain evidence="7">1ASR75-15</strain>
    </source>
</reference>
<dbReference type="InterPro" id="IPR035919">
    <property type="entry name" value="EAL_sf"/>
</dbReference>
<dbReference type="InterPro" id="IPR052155">
    <property type="entry name" value="Biofilm_reg_signaling"/>
</dbReference>
<feature type="domain" description="PAS" evidence="2">
    <location>
        <begin position="494"/>
        <end position="564"/>
    </location>
</feature>
<dbReference type="Pfam" id="PF00563">
    <property type="entry name" value="EAL"/>
    <property type="match status" value="1"/>
</dbReference>
<dbReference type="SMART" id="SM00086">
    <property type="entry name" value="PAC"/>
    <property type="match status" value="2"/>
</dbReference>
<keyword evidence="1" id="KW-0472">Membrane</keyword>
<dbReference type="SMART" id="SM00052">
    <property type="entry name" value="EAL"/>
    <property type="match status" value="1"/>
</dbReference>
<dbReference type="Proteomes" id="UP001169492">
    <property type="component" value="Unassembled WGS sequence"/>
</dbReference>
<dbReference type="EMBL" id="JAGGJC010000001">
    <property type="protein sequence ID" value="MDN7128372.1"/>
    <property type="molecule type" value="Genomic_DNA"/>
</dbReference>
<evidence type="ECO:0000313" key="7">
    <source>
        <dbReference type="EMBL" id="MDN7128372.1"/>
    </source>
</evidence>
<dbReference type="InterPro" id="IPR029787">
    <property type="entry name" value="Nucleotide_cyclase"/>
</dbReference>